<organism evidence="3 4">
    <name type="scientific">Hibiscus sabdariffa</name>
    <name type="common">roselle</name>
    <dbReference type="NCBI Taxonomy" id="183260"/>
    <lineage>
        <taxon>Eukaryota</taxon>
        <taxon>Viridiplantae</taxon>
        <taxon>Streptophyta</taxon>
        <taxon>Embryophyta</taxon>
        <taxon>Tracheophyta</taxon>
        <taxon>Spermatophyta</taxon>
        <taxon>Magnoliopsida</taxon>
        <taxon>eudicotyledons</taxon>
        <taxon>Gunneridae</taxon>
        <taxon>Pentapetalae</taxon>
        <taxon>rosids</taxon>
        <taxon>malvids</taxon>
        <taxon>Malvales</taxon>
        <taxon>Malvaceae</taxon>
        <taxon>Malvoideae</taxon>
        <taxon>Hibiscus</taxon>
    </lineage>
</organism>
<dbReference type="EMBL" id="JBBPBM010000615">
    <property type="protein sequence ID" value="KAK8493534.1"/>
    <property type="molecule type" value="Genomic_DNA"/>
</dbReference>
<dbReference type="Pfam" id="PF26138">
    <property type="entry name" value="DUF8040"/>
    <property type="match status" value="1"/>
</dbReference>
<evidence type="ECO:0000256" key="1">
    <source>
        <dbReference type="SAM" id="MobiDB-lite"/>
    </source>
</evidence>
<gene>
    <name evidence="3" type="ORF">V6N12_055099</name>
</gene>
<dbReference type="InterPro" id="IPR058353">
    <property type="entry name" value="DUF8040"/>
</dbReference>
<dbReference type="PANTHER" id="PTHR22930">
    <property type="match status" value="1"/>
</dbReference>
<evidence type="ECO:0000313" key="3">
    <source>
        <dbReference type="EMBL" id="KAK8493534.1"/>
    </source>
</evidence>
<proteinExistence type="predicted"/>
<reference evidence="3 4" key="1">
    <citation type="journal article" date="2024" name="G3 (Bethesda)">
        <title>Genome assembly of Hibiscus sabdariffa L. provides insights into metabolisms of medicinal natural products.</title>
        <authorList>
            <person name="Kim T."/>
        </authorList>
    </citation>
    <scope>NUCLEOTIDE SEQUENCE [LARGE SCALE GENOMIC DNA]</scope>
    <source>
        <strain evidence="3">TK-2024</strain>
        <tissue evidence="3">Old leaves</tissue>
    </source>
</reference>
<feature type="region of interest" description="Disordered" evidence="1">
    <location>
        <begin position="191"/>
        <end position="214"/>
    </location>
</feature>
<dbReference type="PANTHER" id="PTHR22930:SF221">
    <property type="entry name" value="NUCLEASE HARBI1"/>
    <property type="match status" value="1"/>
</dbReference>
<feature type="domain" description="DUF8040" evidence="2">
    <location>
        <begin position="54"/>
        <end position="148"/>
    </location>
</feature>
<accession>A0ABR2AJE4</accession>
<dbReference type="Proteomes" id="UP001472677">
    <property type="component" value="Unassembled WGS sequence"/>
</dbReference>
<evidence type="ECO:0000259" key="2">
    <source>
        <dbReference type="Pfam" id="PF26138"/>
    </source>
</evidence>
<feature type="compositionally biased region" description="Acidic residues" evidence="1">
    <location>
        <begin position="191"/>
        <end position="205"/>
    </location>
</feature>
<evidence type="ECO:0000313" key="4">
    <source>
        <dbReference type="Proteomes" id="UP001472677"/>
    </source>
</evidence>
<keyword evidence="4" id="KW-1185">Reference proteome</keyword>
<protein>
    <recommendedName>
        <fullName evidence="2">DUF8040 domain-containing protein</fullName>
    </recommendedName>
</protein>
<name>A0ABR2AJE4_9ROSI</name>
<dbReference type="InterPro" id="IPR045249">
    <property type="entry name" value="HARBI1-like"/>
</dbReference>
<sequence>MSSLNSFRGDETDDEGKMNEISHVQSFNRLFIATTFSLQSYDETYLLKQPCMDSNQSGDAWIREILNGHELRCMINFRMSKAVFKSLLRVLESRYNLQTSRHVSSQEMLGIFLYMLGHGASVSQCRERFQRSGATISRYFTIMLEKVSQMAIDIIAPDDRSFSSIPEKIRLDDADFMEYENNDNAYEDIIDPENVEDGDSDDDGELNTSSGSEMKLVARRNNEVADGLAKLASDASFDVMIFDVPDRDGGRTTTNGRYV</sequence>
<comment type="caution">
    <text evidence="3">The sequence shown here is derived from an EMBL/GenBank/DDBJ whole genome shotgun (WGS) entry which is preliminary data.</text>
</comment>